<dbReference type="EC" id="5.4.99.-" evidence="3"/>
<dbReference type="CDD" id="cd02557">
    <property type="entry name" value="PseudoU_synth_ScRIB2"/>
    <property type="match status" value="1"/>
</dbReference>
<gene>
    <name evidence="5" type="ORF">MSPICULIGERA_LOCUS3317</name>
</gene>
<keyword evidence="6" id="KW-1185">Reference proteome</keyword>
<dbReference type="Proteomes" id="UP001177023">
    <property type="component" value="Unassembled WGS sequence"/>
</dbReference>
<dbReference type="InterPro" id="IPR006145">
    <property type="entry name" value="PsdUridine_synth_RsuA/RluA"/>
</dbReference>
<dbReference type="GO" id="GO:0009982">
    <property type="term" value="F:pseudouridine synthase activity"/>
    <property type="evidence" value="ECO:0007669"/>
    <property type="project" value="InterPro"/>
</dbReference>
<comment type="function">
    <text evidence="3">Responsible for synthesis of pseudouridine from uracil.</text>
</comment>
<keyword evidence="3" id="KW-0413">Isomerase</keyword>
<comment type="similarity">
    <text evidence="3">Belongs to the pseudouridine synthase RluA family.</text>
</comment>
<dbReference type="InterPro" id="IPR050188">
    <property type="entry name" value="RluA_PseudoU_synthase"/>
</dbReference>
<name>A0AA36CA73_9BILA</name>
<feature type="domain" description="Pseudouridine synthase RsuA/RluA-like" evidence="4">
    <location>
        <begin position="124"/>
        <end position="270"/>
    </location>
</feature>
<feature type="active site" evidence="1">
    <location>
        <position position="167"/>
    </location>
</feature>
<dbReference type="SUPFAM" id="SSF55120">
    <property type="entry name" value="Pseudouridine synthase"/>
    <property type="match status" value="1"/>
</dbReference>
<dbReference type="GO" id="GO:0000455">
    <property type="term" value="P:enzyme-directed rRNA pseudouridine synthesis"/>
    <property type="evidence" value="ECO:0007669"/>
    <property type="project" value="TreeGrafter"/>
</dbReference>
<protein>
    <recommendedName>
        <fullName evidence="3">Pseudouridine synthase</fullName>
        <ecNumber evidence="3">5.4.99.-</ecNumber>
    </recommendedName>
</protein>
<sequence length="400" mass="45979">MDFPGNLAMRWWPLRAENGVGHKDERLRLGGIRYLDPYWSVWRTYAKGRWLGRKLVDCFAQEFLSCNKHYSTVAVKLGRVYVNGKQITDTEYVLKNADFIEHWGHRHEHPVLDCKIRIVEDNENLLVVDKPASLPVHACGQYSIHTVLGLLRTQHQITGLRVLHRLDRTTSGLLLFAKNYATDLDFKQTLKLGHWVKEYVCKVDGVFPEEEIVCEEPLGNLVVSMGIQCVRADGKDARSRFKRMWTDGKVSVVKVTIDTGRTHQIRVHAQFLGHPIVGDTIYNSTVWGPERGKGADYKKGFDQLAIDVRDNHKMTNWLEEIAPGYDEMMEKMAFGEVTAEPPFIPREERPTYDPVCLGCNVVKKAPTMAHFSLNLHCLRYETENWSYQTDLPDWAIQPEA</sequence>
<reference evidence="5" key="1">
    <citation type="submission" date="2023-06" db="EMBL/GenBank/DDBJ databases">
        <authorList>
            <person name="Delattre M."/>
        </authorList>
    </citation>
    <scope>NUCLEOTIDE SEQUENCE</scope>
    <source>
        <strain evidence="5">AF72</strain>
    </source>
</reference>
<dbReference type="GO" id="GO:0003723">
    <property type="term" value="F:RNA binding"/>
    <property type="evidence" value="ECO:0007669"/>
    <property type="project" value="UniProtKB-KW"/>
</dbReference>
<dbReference type="PANTHER" id="PTHR21600:SF40">
    <property type="entry name" value="PSEUDOURIDYLATE SYNTHASE RPUSD2"/>
    <property type="match status" value="1"/>
</dbReference>
<dbReference type="PROSITE" id="PS50889">
    <property type="entry name" value="S4"/>
    <property type="match status" value="1"/>
</dbReference>
<evidence type="ECO:0000313" key="6">
    <source>
        <dbReference type="Proteomes" id="UP001177023"/>
    </source>
</evidence>
<evidence type="ECO:0000256" key="1">
    <source>
        <dbReference type="PIRSR" id="PIRSR606225-1"/>
    </source>
</evidence>
<accession>A0AA36CA73</accession>
<dbReference type="EMBL" id="CATQJA010000898">
    <property type="protein sequence ID" value="CAJ0564644.1"/>
    <property type="molecule type" value="Genomic_DNA"/>
</dbReference>
<dbReference type="AlphaFoldDB" id="A0AA36CA73"/>
<dbReference type="InterPro" id="IPR020103">
    <property type="entry name" value="PsdUridine_synth_cat_dom_sf"/>
</dbReference>
<dbReference type="Gene3D" id="3.30.2350.10">
    <property type="entry name" value="Pseudouridine synthase"/>
    <property type="match status" value="1"/>
</dbReference>
<comment type="caution">
    <text evidence="5">The sequence shown here is derived from an EMBL/GenBank/DDBJ whole genome shotgun (WGS) entry which is preliminary data.</text>
</comment>
<evidence type="ECO:0000256" key="3">
    <source>
        <dbReference type="RuleBase" id="RU362028"/>
    </source>
</evidence>
<evidence type="ECO:0000313" key="5">
    <source>
        <dbReference type="EMBL" id="CAJ0564644.1"/>
    </source>
</evidence>
<dbReference type="InterPro" id="IPR006225">
    <property type="entry name" value="PsdUridine_synth_RluC/D"/>
</dbReference>
<dbReference type="NCBIfam" id="TIGR00005">
    <property type="entry name" value="rluA_subfam"/>
    <property type="match status" value="1"/>
</dbReference>
<evidence type="ECO:0000259" key="4">
    <source>
        <dbReference type="Pfam" id="PF00849"/>
    </source>
</evidence>
<evidence type="ECO:0000256" key="2">
    <source>
        <dbReference type="PROSITE-ProRule" id="PRU00182"/>
    </source>
</evidence>
<dbReference type="PROSITE" id="PS01129">
    <property type="entry name" value="PSI_RLU"/>
    <property type="match status" value="1"/>
</dbReference>
<keyword evidence="2" id="KW-0694">RNA-binding</keyword>
<dbReference type="InterPro" id="IPR006224">
    <property type="entry name" value="PsdUridine_synth_RluA-like_CS"/>
</dbReference>
<organism evidence="5 6">
    <name type="scientific">Mesorhabditis spiculigera</name>
    <dbReference type="NCBI Taxonomy" id="96644"/>
    <lineage>
        <taxon>Eukaryota</taxon>
        <taxon>Metazoa</taxon>
        <taxon>Ecdysozoa</taxon>
        <taxon>Nematoda</taxon>
        <taxon>Chromadorea</taxon>
        <taxon>Rhabditida</taxon>
        <taxon>Rhabditina</taxon>
        <taxon>Rhabditomorpha</taxon>
        <taxon>Rhabditoidea</taxon>
        <taxon>Rhabditidae</taxon>
        <taxon>Mesorhabditinae</taxon>
        <taxon>Mesorhabditis</taxon>
    </lineage>
</organism>
<dbReference type="Pfam" id="PF00849">
    <property type="entry name" value="PseudoU_synth_2"/>
    <property type="match status" value="1"/>
</dbReference>
<feature type="non-terminal residue" evidence="5">
    <location>
        <position position="1"/>
    </location>
</feature>
<comment type="catalytic activity">
    <reaction evidence="3">
        <text>a uridine in RNA = a pseudouridine in RNA</text>
        <dbReference type="Rhea" id="RHEA:48348"/>
        <dbReference type="Rhea" id="RHEA-COMP:12068"/>
        <dbReference type="Rhea" id="RHEA-COMP:12069"/>
        <dbReference type="ChEBI" id="CHEBI:65314"/>
        <dbReference type="ChEBI" id="CHEBI:65315"/>
    </reaction>
</comment>
<proteinExistence type="inferred from homology"/>
<dbReference type="PANTHER" id="PTHR21600">
    <property type="entry name" value="MITOCHONDRIAL RNA PSEUDOURIDINE SYNTHASE"/>
    <property type="match status" value="1"/>
</dbReference>